<dbReference type="Proteomes" id="UP001057402">
    <property type="component" value="Chromosome 7"/>
</dbReference>
<comment type="caution">
    <text evidence="1">The sequence shown here is derived from an EMBL/GenBank/DDBJ whole genome shotgun (WGS) entry which is preliminary data.</text>
</comment>
<gene>
    <name evidence="1" type="ORF">MLD38_024390</name>
</gene>
<sequence length="163" mass="18238">MLSSLSQPPYTSPHQTWVNMGFREDDGNDHGPHQHDEVIKRQSKGMMRKPKGIVHGATSLASIESLSVPLVQEVVLSADMSCAECQKRVADVMSRMNVTEAVEVYVLEKKVILSCKYPIPTPSTRRRQLVPTTKPTVYRSSNISPLNKIAVIKRMFRSINSFG</sequence>
<dbReference type="EMBL" id="CM042886">
    <property type="protein sequence ID" value="KAI4339446.1"/>
    <property type="molecule type" value="Genomic_DNA"/>
</dbReference>
<evidence type="ECO:0000313" key="2">
    <source>
        <dbReference type="Proteomes" id="UP001057402"/>
    </source>
</evidence>
<evidence type="ECO:0000313" key="1">
    <source>
        <dbReference type="EMBL" id="KAI4339446.1"/>
    </source>
</evidence>
<protein>
    <submittedName>
        <fullName evidence="1">Uncharacterized protein</fullName>
    </submittedName>
</protein>
<proteinExistence type="predicted"/>
<organism evidence="1 2">
    <name type="scientific">Melastoma candidum</name>
    <dbReference type="NCBI Taxonomy" id="119954"/>
    <lineage>
        <taxon>Eukaryota</taxon>
        <taxon>Viridiplantae</taxon>
        <taxon>Streptophyta</taxon>
        <taxon>Embryophyta</taxon>
        <taxon>Tracheophyta</taxon>
        <taxon>Spermatophyta</taxon>
        <taxon>Magnoliopsida</taxon>
        <taxon>eudicotyledons</taxon>
        <taxon>Gunneridae</taxon>
        <taxon>Pentapetalae</taxon>
        <taxon>rosids</taxon>
        <taxon>malvids</taxon>
        <taxon>Myrtales</taxon>
        <taxon>Melastomataceae</taxon>
        <taxon>Melastomatoideae</taxon>
        <taxon>Melastomateae</taxon>
        <taxon>Melastoma</taxon>
    </lineage>
</organism>
<keyword evidence="2" id="KW-1185">Reference proteome</keyword>
<name>A0ACB9NTU6_9MYRT</name>
<reference evidence="2" key="1">
    <citation type="journal article" date="2023" name="Front. Plant Sci.">
        <title>Chromosomal-level genome assembly of Melastoma candidum provides insights into trichome evolution.</title>
        <authorList>
            <person name="Zhong Y."/>
            <person name="Wu W."/>
            <person name="Sun C."/>
            <person name="Zou P."/>
            <person name="Liu Y."/>
            <person name="Dai S."/>
            <person name="Zhou R."/>
        </authorList>
    </citation>
    <scope>NUCLEOTIDE SEQUENCE [LARGE SCALE GENOMIC DNA]</scope>
</reference>
<accession>A0ACB9NTU6</accession>